<keyword evidence="7" id="KW-0677">Repeat</keyword>
<dbReference type="SUPFAM" id="SSF47473">
    <property type="entry name" value="EF-hand"/>
    <property type="match status" value="1"/>
</dbReference>
<keyword evidence="9" id="KW-0106">Calcium</keyword>
<gene>
    <name evidence="19" type="primary">SLC25A24</name>
</gene>
<feature type="transmembrane region" description="Helical" evidence="17">
    <location>
        <begin position="389"/>
        <end position="410"/>
    </location>
</feature>
<feature type="domain" description="EF-hand" evidence="18">
    <location>
        <begin position="91"/>
        <end position="126"/>
    </location>
</feature>
<feature type="transmembrane region" description="Helical" evidence="17">
    <location>
        <begin position="482"/>
        <end position="501"/>
    </location>
</feature>
<keyword evidence="4 16" id="KW-0813">Transport</keyword>
<dbReference type="PROSITE" id="PS50222">
    <property type="entry name" value="EF_HAND_2"/>
    <property type="match status" value="2"/>
</dbReference>
<protein>
    <submittedName>
        <fullName evidence="19">Calcium-binding mitochondrial carrier protein SCaMC-1</fullName>
    </submittedName>
</protein>
<dbReference type="AlphaFoldDB" id="T2MC12"/>
<feature type="non-terminal residue" evidence="19">
    <location>
        <position position="1"/>
    </location>
</feature>
<keyword evidence="14" id="KW-0599">Photoprotein</keyword>
<keyword evidence="13" id="KW-0455">Luminescence</keyword>
<dbReference type="PRINTS" id="PR00926">
    <property type="entry name" value="MITOCARRIER"/>
</dbReference>
<evidence type="ECO:0000256" key="13">
    <source>
        <dbReference type="ARBA" id="ARBA00023223"/>
    </source>
</evidence>
<evidence type="ECO:0000256" key="4">
    <source>
        <dbReference type="ARBA" id="ARBA00022448"/>
    </source>
</evidence>
<evidence type="ECO:0000256" key="7">
    <source>
        <dbReference type="ARBA" id="ARBA00022737"/>
    </source>
</evidence>
<comment type="similarity">
    <text evidence="3">Belongs to the aequorin family.</text>
</comment>
<dbReference type="PANTHER" id="PTHR24089">
    <property type="entry name" value="SOLUTE CARRIER FAMILY 25"/>
    <property type="match status" value="1"/>
</dbReference>
<dbReference type="PROSITE" id="PS00018">
    <property type="entry name" value="EF_HAND_1"/>
    <property type="match status" value="2"/>
</dbReference>
<keyword evidence="12 15" id="KW-0472">Membrane</keyword>
<name>T2MC12_HYDVU</name>
<evidence type="ECO:0000256" key="11">
    <source>
        <dbReference type="ARBA" id="ARBA00023128"/>
    </source>
</evidence>
<keyword evidence="6" id="KW-0479">Metal-binding</keyword>
<proteinExistence type="evidence at transcript level"/>
<comment type="subcellular location">
    <subcellularLocation>
        <location evidence="1">Mitochondrion inner membrane</location>
        <topology evidence="1">Multi-pass membrane protein</topology>
    </subcellularLocation>
</comment>
<accession>T2MC12</accession>
<evidence type="ECO:0000256" key="16">
    <source>
        <dbReference type="RuleBase" id="RU000488"/>
    </source>
</evidence>
<evidence type="ECO:0000259" key="18">
    <source>
        <dbReference type="PROSITE" id="PS50222"/>
    </source>
</evidence>
<dbReference type="SUPFAM" id="SSF103506">
    <property type="entry name" value="Mitochondrial carrier"/>
    <property type="match status" value="1"/>
</dbReference>
<reference evidence="19" key="1">
    <citation type="journal article" date="2013" name="Genome Biol. Evol.">
        <title>Punctuated emergences of genetic and phenotypic innovations in eumetazoan, bilaterian, euteleostome, and hominidae ancestors.</title>
        <authorList>
            <person name="Wenger Y."/>
            <person name="Galliot B."/>
        </authorList>
    </citation>
    <scope>NUCLEOTIDE SEQUENCE</scope>
    <source>
        <tissue evidence="19">Whole animals</tissue>
    </source>
</reference>
<keyword evidence="5 15" id="KW-0812">Transmembrane</keyword>
<dbReference type="GO" id="GO:0005743">
    <property type="term" value="C:mitochondrial inner membrane"/>
    <property type="evidence" value="ECO:0007669"/>
    <property type="project" value="UniProtKB-SubCell"/>
</dbReference>
<dbReference type="PRINTS" id="PR00928">
    <property type="entry name" value="GRAVESDC"/>
</dbReference>
<dbReference type="GO" id="GO:0008218">
    <property type="term" value="P:bioluminescence"/>
    <property type="evidence" value="ECO:0007669"/>
    <property type="project" value="UniProtKB-KW"/>
</dbReference>
<sequence>YAVCIHNKMAVENFVEEISDIYNIDKNEVYELFRELDENGDGRIDIHELSKGLKRLGVLYVPEHAQKIIDSGGVSNDNQLSLEEFLNYYQEHEHKLWLIFKSIDSNNSGTVSRDELENALRKLGVNVESKQVNVLFNKMDANGSLQIDWNQWKKFHFLNPDTKDIKDMVKFWRHSGFIDMGDDMLVPIDFTDEEKRTGMWWKQLLAGGVAGVVSRTFTAPLDRLKVLLQIQSGNKTWSISRGFSKMYTEGGLKSLWRGNLVNCVKIAPESSIKFFAYERIKKLFTNSNYQLGIQERFLAGSLAGICSQFSIYPMEVMKTRLAISKTGQYNGFFDCAGQIYRQNGIKGFYKGLVPGLIGVIPYAGIDLCVYETLKSNWSNKHKNENNPGVGVMLLCGAISCTCGMCASYPLSLVRTKLQAQSNDPHFEGHRAKGTMDMFRLIISENGVAGLYRGIFPNFLKVAPAVSVSYVVYELTKRALGMVYLMYSFCLIFDDILIPLVIQGDDISLSLKTISIKGKLESYTW</sequence>
<evidence type="ECO:0000256" key="12">
    <source>
        <dbReference type="ARBA" id="ARBA00023136"/>
    </source>
</evidence>
<evidence type="ECO:0000256" key="1">
    <source>
        <dbReference type="ARBA" id="ARBA00004448"/>
    </source>
</evidence>
<evidence type="ECO:0000256" key="17">
    <source>
        <dbReference type="SAM" id="Phobius"/>
    </source>
</evidence>
<evidence type="ECO:0000256" key="5">
    <source>
        <dbReference type="ARBA" id="ARBA00022692"/>
    </source>
</evidence>
<organism evidence="19">
    <name type="scientific">Hydra vulgaris</name>
    <name type="common">Hydra</name>
    <name type="synonym">Hydra attenuata</name>
    <dbReference type="NCBI Taxonomy" id="6087"/>
    <lineage>
        <taxon>Eukaryota</taxon>
        <taxon>Metazoa</taxon>
        <taxon>Cnidaria</taxon>
        <taxon>Hydrozoa</taxon>
        <taxon>Hydroidolina</taxon>
        <taxon>Anthoathecata</taxon>
        <taxon>Aplanulata</taxon>
        <taxon>Hydridae</taxon>
        <taxon>Hydra</taxon>
    </lineage>
</organism>
<dbReference type="InterPro" id="IPR002067">
    <property type="entry name" value="MCP"/>
</dbReference>
<dbReference type="FunFam" id="1.50.40.10:FF:000003">
    <property type="entry name" value="Putative calcium-binding mitochondrial carrier protein scamc-2"/>
    <property type="match status" value="1"/>
</dbReference>
<evidence type="ECO:0000256" key="3">
    <source>
        <dbReference type="ARBA" id="ARBA00007828"/>
    </source>
</evidence>
<evidence type="ECO:0000313" key="19">
    <source>
        <dbReference type="EMBL" id="CDG69445.1"/>
    </source>
</evidence>
<dbReference type="SMART" id="SM00054">
    <property type="entry name" value="EFh"/>
    <property type="match status" value="3"/>
</dbReference>
<evidence type="ECO:0000256" key="2">
    <source>
        <dbReference type="ARBA" id="ARBA00006375"/>
    </source>
</evidence>
<dbReference type="EMBL" id="HAAD01003213">
    <property type="protein sequence ID" value="CDG69445.1"/>
    <property type="molecule type" value="mRNA"/>
</dbReference>
<dbReference type="FunFam" id="1.10.238.10:FF:000028">
    <property type="entry name" value="Putative calcium-binding mitochondrial carrier protein scamc-2"/>
    <property type="match status" value="1"/>
</dbReference>
<dbReference type="Gene3D" id="1.10.238.10">
    <property type="entry name" value="EF-hand"/>
    <property type="match status" value="2"/>
</dbReference>
<keyword evidence="8" id="KW-0999">Mitochondrion inner membrane</keyword>
<dbReference type="OrthoDB" id="270584at2759"/>
<dbReference type="Pfam" id="PF00153">
    <property type="entry name" value="Mito_carr"/>
    <property type="match status" value="3"/>
</dbReference>
<evidence type="ECO:0000256" key="15">
    <source>
        <dbReference type="PROSITE-ProRule" id="PRU00282"/>
    </source>
</evidence>
<feature type="domain" description="EF-hand" evidence="18">
    <location>
        <begin position="24"/>
        <end position="59"/>
    </location>
</feature>
<evidence type="ECO:0000256" key="6">
    <source>
        <dbReference type="ARBA" id="ARBA00022723"/>
    </source>
</evidence>
<dbReference type="PROSITE" id="PS50920">
    <property type="entry name" value="SOLCAR"/>
    <property type="match status" value="3"/>
</dbReference>
<dbReference type="Pfam" id="PF13499">
    <property type="entry name" value="EF-hand_7"/>
    <property type="match status" value="2"/>
</dbReference>
<evidence type="ECO:0000256" key="8">
    <source>
        <dbReference type="ARBA" id="ARBA00022792"/>
    </source>
</evidence>
<feature type="repeat" description="Solcar" evidence="15">
    <location>
        <begin position="291"/>
        <end position="376"/>
    </location>
</feature>
<evidence type="ECO:0000256" key="9">
    <source>
        <dbReference type="ARBA" id="ARBA00022837"/>
    </source>
</evidence>
<dbReference type="InterPro" id="IPR023395">
    <property type="entry name" value="MCP_dom_sf"/>
</dbReference>
<dbReference type="InterPro" id="IPR018108">
    <property type="entry name" value="MCP_transmembrane"/>
</dbReference>
<comment type="similarity">
    <text evidence="2 16">Belongs to the mitochondrial carrier (TC 2.A.29) family.</text>
</comment>
<feature type="repeat" description="Solcar" evidence="15">
    <location>
        <begin position="387"/>
        <end position="478"/>
    </location>
</feature>
<evidence type="ECO:0000256" key="14">
    <source>
        <dbReference type="ARBA" id="ARBA00023262"/>
    </source>
</evidence>
<dbReference type="InterPro" id="IPR002167">
    <property type="entry name" value="GDC-like"/>
</dbReference>
<feature type="repeat" description="Solcar" evidence="15">
    <location>
        <begin position="198"/>
        <end position="283"/>
    </location>
</feature>
<keyword evidence="11" id="KW-0496">Mitochondrion</keyword>
<evidence type="ECO:0000256" key="10">
    <source>
        <dbReference type="ARBA" id="ARBA00022989"/>
    </source>
</evidence>
<dbReference type="GO" id="GO:0005509">
    <property type="term" value="F:calcium ion binding"/>
    <property type="evidence" value="ECO:0007669"/>
    <property type="project" value="InterPro"/>
</dbReference>
<keyword evidence="10 17" id="KW-1133">Transmembrane helix</keyword>
<dbReference type="InterPro" id="IPR002048">
    <property type="entry name" value="EF_hand_dom"/>
</dbReference>
<dbReference type="Gene3D" id="1.50.40.10">
    <property type="entry name" value="Mitochondrial carrier domain"/>
    <property type="match status" value="1"/>
</dbReference>
<dbReference type="InterPro" id="IPR018247">
    <property type="entry name" value="EF_Hand_1_Ca_BS"/>
</dbReference>
<dbReference type="GO" id="GO:0055085">
    <property type="term" value="P:transmembrane transport"/>
    <property type="evidence" value="ECO:0007669"/>
    <property type="project" value="InterPro"/>
</dbReference>
<dbReference type="InterPro" id="IPR011992">
    <property type="entry name" value="EF-hand-dom_pair"/>
</dbReference>